<dbReference type="InterPro" id="IPR054539">
    <property type="entry name" value="Beta-prop_PDH"/>
</dbReference>
<accession>A0A8H5TIA5</accession>
<evidence type="ECO:0000313" key="3">
    <source>
        <dbReference type="EMBL" id="KAF5672744.1"/>
    </source>
</evidence>
<evidence type="ECO:0000256" key="1">
    <source>
        <dbReference type="SAM" id="SignalP"/>
    </source>
</evidence>
<feature type="domain" description="Pyrroloquinoline quinone-dependent pyranose dehydrogenase beta-propeller" evidence="2">
    <location>
        <begin position="32"/>
        <end position="427"/>
    </location>
</feature>
<dbReference type="Proteomes" id="UP000562682">
    <property type="component" value="Unassembled WGS sequence"/>
</dbReference>
<organism evidence="3 4">
    <name type="scientific">Fusarium denticulatum</name>
    <dbReference type="NCBI Taxonomy" id="48507"/>
    <lineage>
        <taxon>Eukaryota</taxon>
        <taxon>Fungi</taxon>
        <taxon>Dikarya</taxon>
        <taxon>Ascomycota</taxon>
        <taxon>Pezizomycotina</taxon>
        <taxon>Sordariomycetes</taxon>
        <taxon>Hypocreomycetidae</taxon>
        <taxon>Hypocreales</taxon>
        <taxon>Nectriaceae</taxon>
        <taxon>Fusarium</taxon>
        <taxon>Fusarium fujikuroi species complex</taxon>
    </lineage>
</organism>
<protein>
    <submittedName>
        <fullName evidence="3">L-sorbosone dehydrogenase</fullName>
    </submittedName>
</protein>
<reference evidence="3 4" key="1">
    <citation type="submission" date="2020-05" db="EMBL/GenBank/DDBJ databases">
        <title>Identification and distribution of gene clusters putatively required for synthesis of sphingolipid metabolism inhibitors in phylogenetically diverse species of the filamentous fungus Fusarium.</title>
        <authorList>
            <person name="Kim H.-S."/>
            <person name="Busman M."/>
            <person name="Brown D.W."/>
            <person name="Divon H."/>
            <person name="Uhlig S."/>
            <person name="Proctor R.H."/>
        </authorList>
    </citation>
    <scope>NUCLEOTIDE SEQUENCE [LARGE SCALE GENOMIC DNA]</scope>
    <source>
        <strain evidence="3 4">NRRL 25311</strain>
    </source>
</reference>
<evidence type="ECO:0000313" key="4">
    <source>
        <dbReference type="Proteomes" id="UP000562682"/>
    </source>
</evidence>
<dbReference type="EMBL" id="JAAOAK010000335">
    <property type="protein sequence ID" value="KAF5672744.1"/>
    <property type="molecule type" value="Genomic_DNA"/>
</dbReference>
<dbReference type="Pfam" id="PF22807">
    <property type="entry name" value="TrAA12"/>
    <property type="match status" value="1"/>
</dbReference>
<feature type="chain" id="PRO_5034725893" evidence="1">
    <location>
        <begin position="22"/>
        <end position="429"/>
    </location>
</feature>
<keyword evidence="1" id="KW-0732">Signal</keyword>
<proteinExistence type="predicted"/>
<keyword evidence="4" id="KW-1185">Reference proteome</keyword>
<feature type="signal peptide" evidence="1">
    <location>
        <begin position="1"/>
        <end position="21"/>
    </location>
</feature>
<name>A0A8H5TIA5_9HYPO</name>
<evidence type="ECO:0000259" key="2">
    <source>
        <dbReference type="Pfam" id="PF22807"/>
    </source>
</evidence>
<dbReference type="Gene3D" id="2.120.10.30">
    <property type="entry name" value="TolB, C-terminal domain"/>
    <property type="match status" value="1"/>
</dbReference>
<sequence length="429" mass="45704">MTRLAQVLLAAGATIVGLTYAQCNLTPTASIATADGVEFKLLRTGLQRPRHLVVDTEGNLLITEAGTGSKGVRRVVLDDGKDLDVCIDSDKALISNANLNHGIALTADGKTILVSTPSEVYAYDYDASKGTVGSRRTVITGMSATSTHSTRTLTIPLAANANLLLVAGGSDGNLDVETVNKDVVRSQVRVFKIDELLAANAPLVYGEAEVLGWGLRNSVGWAEDPSTGNIWSVENSVDNLYRGDIDVHNTNPGEELNFHGLPNDTSSAQYGANYGYPGCFSVYETSNIKDYPGGAEVGKQFAGTPDGETDLGFTDEECQEKQAPRITFGSHLAPLDIKFHDGSAAYIAFHGSWNRNPGDGYRLSKVDFANGEPAPESDDPKAEVPLMWNTDNTKCPSGCFRPAGLAFDKSGRLFLTSDSTGELYVLTGI</sequence>
<comment type="caution">
    <text evidence="3">The sequence shown here is derived from an EMBL/GenBank/DDBJ whole genome shotgun (WGS) entry which is preliminary data.</text>
</comment>
<gene>
    <name evidence="3" type="ORF">FDENT_10546</name>
</gene>
<dbReference type="AlphaFoldDB" id="A0A8H5TIA5"/>
<dbReference type="SUPFAM" id="SSF50952">
    <property type="entry name" value="Soluble quinoprotein glucose dehydrogenase"/>
    <property type="match status" value="1"/>
</dbReference>
<dbReference type="InterPro" id="IPR011041">
    <property type="entry name" value="Quinoprot_gluc/sorb_DH_b-prop"/>
</dbReference>
<dbReference type="InterPro" id="IPR011042">
    <property type="entry name" value="6-blade_b-propeller_TolB-like"/>
</dbReference>